<protein>
    <recommendedName>
        <fullName evidence="6">Transport permease protein</fullName>
    </recommendedName>
</protein>
<dbReference type="InterPro" id="IPR013525">
    <property type="entry name" value="ABC2_TM"/>
</dbReference>
<dbReference type="PANTHER" id="PTHR43229:SF2">
    <property type="entry name" value="NODULATION PROTEIN J"/>
    <property type="match status" value="1"/>
</dbReference>
<dbReference type="RefSeq" id="WP_250918311.1">
    <property type="nucleotide sequence ID" value="NZ_JAMQAW010000006.1"/>
</dbReference>
<keyword evidence="4 6" id="KW-0472">Membrane</keyword>
<dbReference type="PANTHER" id="PTHR43229">
    <property type="entry name" value="NODULATION PROTEIN J"/>
    <property type="match status" value="1"/>
</dbReference>
<dbReference type="PIRSF" id="PIRSF006648">
    <property type="entry name" value="DrrB"/>
    <property type="match status" value="1"/>
</dbReference>
<dbReference type="Pfam" id="PF01061">
    <property type="entry name" value="ABC2_membrane"/>
    <property type="match status" value="1"/>
</dbReference>
<evidence type="ECO:0000256" key="2">
    <source>
        <dbReference type="ARBA" id="ARBA00022692"/>
    </source>
</evidence>
<dbReference type="InterPro" id="IPR000412">
    <property type="entry name" value="ABC_2_transport"/>
</dbReference>
<feature type="transmembrane region" description="Helical" evidence="6">
    <location>
        <begin position="168"/>
        <end position="188"/>
    </location>
</feature>
<evidence type="ECO:0000256" key="4">
    <source>
        <dbReference type="ARBA" id="ARBA00023136"/>
    </source>
</evidence>
<feature type="transmembrane region" description="Helical" evidence="6">
    <location>
        <begin position="21"/>
        <end position="41"/>
    </location>
</feature>
<evidence type="ECO:0000313" key="8">
    <source>
        <dbReference type="EMBL" id="MCM2387966.1"/>
    </source>
</evidence>
<feature type="transmembrane region" description="Helical" evidence="6">
    <location>
        <begin position="133"/>
        <end position="156"/>
    </location>
</feature>
<reference evidence="8" key="1">
    <citation type="submission" date="2022-06" db="EMBL/GenBank/DDBJ databases">
        <title>Genome public.</title>
        <authorList>
            <person name="Sun Q."/>
        </authorList>
    </citation>
    <scope>NUCLEOTIDE SEQUENCE</scope>
    <source>
        <strain evidence="8">CWNU-1</strain>
    </source>
</reference>
<keyword evidence="3 6" id="KW-1133">Transmembrane helix</keyword>
<dbReference type="Proteomes" id="UP001431429">
    <property type="component" value="Unassembled WGS sequence"/>
</dbReference>
<keyword evidence="5" id="KW-0046">Antibiotic resistance</keyword>
<sequence length="249" mass="26711">MMRETSIIFGYELKRMVRNPVWVIIGLLQPVLWLLLFVPLLEELNTGAPKSADLKTFVPGVLTMLAIMSTLLVGYVFLGSMRDGVVERLAVTPVSRLALALGRILADVAGLVAQSLLVVSVAYLMGFRTDPSSVLLILALMVLLGLSVASLSYALALNLREEASFSSIINFLTLPLLLLSGMLVPLSFAPGWMQAAGNANPLHHAVEAVRALAVDDRGATDVVTGFLVLAGLTALTLTWAARSYRRAVP</sequence>
<gene>
    <name evidence="8" type="ORF">NBG84_06490</name>
</gene>
<organism evidence="8 9">
    <name type="scientific">Streptomyces albipurpureus</name>
    <dbReference type="NCBI Taxonomy" id="2897419"/>
    <lineage>
        <taxon>Bacteria</taxon>
        <taxon>Bacillati</taxon>
        <taxon>Actinomycetota</taxon>
        <taxon>Actinomycetes</taxon>
        <taxon>Kitasatosporales</taxon>
        <taxon>Streptomycetaceae</taxon>
        <taxon>Streptomyces</taxon>
    </lineage>
</organism>
<evidence type="ECO:0000256" key="5">
    <source>
        <dbReference type="ARBA" id="ARBA00023251"/>
    </source>
</evidence>
<comment type="caution">
    <text evidence="8">The sequence shown here is derived from an EMBL/GenBank/DDBJ whole genome shotgun (WGS) entry which is preliminary data.</text>
</comment>
<evidence type="ECO:0000313" key="9">
    <source>
        <dbReference type="Proteomes" id="UP001431429"/>
    </source>
</evidence>
<keyword evidence="2 6" id="KW-0812">Transmembrane</keyword>
<feature type="transmembrane region" description="Helical" evidence="6">
    <location>
        <begin position="222"/>
        <end position="241"/>
    </location>
</feature>
<comment type="subcellular location">
    <subcellularLocation>
        <location evidence="6">Cell membrane</location>
        <topology evidence="6">Multi-pass membrane protein</topology>
    </subcellularLocation>
    <subcellularLocation>
        <location evidence="1">Membrane</location>
        <topology evidence="1">Multi-pass membrane protein</topology>
    </subcellularLocation>
</comment>
<keyword evidence="9" id="KW-1185">Reference proteome</keyword>
<feature type="transmembrane region" description="Helical" evidence="6">
    <location>
        <begin position="104"/>
        <end position="127"/>
    </location>
</feature>
<evidence type="ECO:0000256" key="1">
    <source>
        <dbReference type="ARBA" id="ARBA00004141"/>
    </source>
</evidence>
<accession>A0ABT0UIH1</accession>
<dbReference type="PROSITE" id="PS51012">
    <property type="entry name" value="ABC_TM2"/>
    <property type="match status" value="1"/>
</dbReference>
<keyword evidence="6" id="KW-0813">Transport</keyword>
<proteinExistence type="inferred from homology"/>
<evidence type="ECO:0000256" key="3">
    <source>
        <dbReference type="ARBA" id="ARBA00022989"/>
    </source>
</evidence>
<comment type="similarity">
    <text evidence="6">Belongs to the ABC-2 integral membrane protein family.</text>
</comment>
<dbReference type="EMBL" id="JAMQAW010000006">
    <property type="protein sequence ID" value="MCM2387966.1"/>
    <property type="molecule type" value="Genomic_DNA"/>
</dbReference>
<feature type="domain" description="ABC transmembrane type-2" evidence="7">
    <location>
        <begin position="21"/>
        <end position="247"/>
    </location>
</feature>
<feature type="transmembrane region" description="Helical" evidence="6">
    <location>
        <begin position="61"/>
        <end position="78"/>
    </location>
</feature>
<dbReference type="InterPro" id="IPR047817">
    <property type="entry name" value="ABC2_TM_bact-type"/>
</dbReference>
<evidence type="ECO:0000256" key="6">
    <source>
        <dbReference type="RuleBase" id="RU361157"/>
    </source>
</evidence>
<dbReference type="InterPro" id="IPR051784">
    <property type="entry name" value="Nod_factor_ABC_transporter"/>
</dbReference>
<keyword evidence="6" id="KW-1003">Cell membrane</keyword>
<evidence type="ECO:0000259" key="7">
    <source>
        <dbReference type="PROSITE" id="PS51012"/>
    </source>
</evidence>
<name>A0ABT0UIH1_9ACTN</name>